<proteinExistence type="predicted"/>
<protein>
    <submittedName>
        <fullName evidence="1">Transcriptional regulator</fullName>
    </submittedName>
</protein>
<comment type="caution">
    <text evidence="1">The sequence shown here is derived from an EMBL/GenBank/DDBJ whole genome shotgun (WGS) entry which is preliminary data.</text>
</comment>
<dbReference type="AlphaFoldDB" id="A0A7C9P4M5"/>
<evidence type="ECO:0000313" key="1">
    <source>
        <dbReference type="EMBL" id="NDP47863.1"/>
    </source>
</evidence>
<evidence type="ECO:0000313" key="2">
    <source>
        <dbReference type="Proteomes" id="UP000483432"/>
    </source>
</evidence>
<dbReference type="EMBL" id="JAAFGW010000062">
    <property type="protein sequence ID" value="NDP47863.1"/>
    <property type="molecule type" value="Genomic_DNA"/>
</dbReference>
<dbReference type="Proteomes" id="UP000483432">
    <property type="component" value="Unassembled WGS sequence"/>
</dbReference>
<sequence length="88" mass="9468">MHTDKVLSHLKKHGQLLDLEIAAATGIALPQVRKSLADLATRKEISQCSVTHFKGDKRIDGFQCRISGYIPPVAPGRKAGSNKSASSD</sequence>
<reference evidence="1 2" key="1">
    <citation type="submission" date="2019-09" db="EMBL/GenBank/DDBJ databases">
        <title>H2 Metabolism Revealed by Metagenomic Analysis in Subglacial Sediment of East Antarctica.</title>
        <authorList>
            <person name="Yang Z."/>
            <person name="Zhang Y."/>
            <person name="Lv Y."/>
            <person name="Yan W."/>
            <person name="Xiao X."/>
            <person name="Sun B."/>
            <person name="Ma H."/>
        </authorList>
    </citation>
    <scope>NUCLEOTIDE SEQUENCE [LARGE SCALE GENOMIC DNA]</scope>
    <source>
        <strain evidence="1">Bin2_2</strain>
    </source>
</reference>
<gene>
    <name evidence="1" type="ORF">GZ085_05615</name>
</gene>
<accession>A0A7C9P4M5</accession>
<name>A0A7C9P4M5_9PROT</name>
<organism evidence="1 2">
    <name type="scientific">Sulfuriferula multivorans</name>
    <dbReference type="NCBI Taxonomy" id="1559896"/>
    <lineage>
        <taxon>Bacteria</taxon>
        <taxon>Pseudomonadati</taxon>
        <taxon>Pseudomonadota</taxon>
        <taxon>Betaproteobacteria</taxon>
        <taxon>Nitrosomonadales</taxon>
        <taxon>Sulfuricellaceae</taxon>
        <taxon>Sulfuriferula</taxon>
    </lineage>
</organism>